<dbReference type="Proteomes" id="UP000577362">
    <property type="component" value="Unassembled WGS sequence"/>
</dbReference>
<dbReference type="GO" id="GO:0004190">
    <property type="term" value="F:aspartic-type endopeptidase activity"/>
    <property type="evidence" value="ECO:0007669"/>
    <property type="project" value="InterPro"/>
</dbReference>
<dbReference type="Pfam" id="PF13650">
    <property type="entry name" value="Asp_protease_2"/>
    <property type="match status" value="1"/>
</dbReference>
<evidence type="ECO:0000256" key="1">
    <source>
        <dbReference type="SAM" id="Phobius"/>
    </source>
</evidence>
<dbReference type="RefSeq" id="WP_183315629.1">
    <property type="nucleotide sequence ID" value="NZ_JACIEN010000001.1"/>
</dbReference>
<keyword evidence="1" id="KW-0472">Membrane</keyword>
<dbReference type="InterPro" id="IPR034122">
    <property type="entry name" value="Retropepsin-like_bacterial"/>
</dbReference>
<dbReference type="Gene3D" id="2.40.70.10">
    <property type="entry name" value="Acid Proteases"/>
    <property type="match status" value="1"/>
</dbReference>
<accession>A0A840BVK3</accession>
<dbReference type="InterPro" id="IPR021109">
    <property type="entry name" value="Peptidase_aspartic_dom_sf"/>
</dbReference>
<dbReference type="GO" id="GO:0006508">
    <property type="term" value="P:proteolysis"/>
    <property type="evidence" value="ECO:0007669"/>
    <property type="project" value="UniProtKB-KW"/>
</dbReference>
<dbReference type="SUPFAM" id="SSF50630">
    <property type="entry name" value="Acid proteases"/>
    <property type="match status" value="1"/>
</dbReference>
<keyword evidence="2" id="KW-0378">Hydrolase</keyword>
<dbReference type="PROSITE" id="PS00141">
    <property type="entry name" value="ASP_PROTEASE"/>
    <property type="match status" value="1"/>
</dbReference>
<name>A0A840BVK3_9HYPH</name>
<evidence type="ECO:0000313" key="3">
    <source>
        <dbReference type="Proteomes" id="UP000577362"/>
    </source>
</evidence>
<keyword evidence="1" id="KW-1133">Transmembrane helix</keyword>
<dbReference type="InterPro" id="IPR001969">
    <property type="entry name" value="Aspartic_peptidase_AS"/>
</dbReference>
<reference evidence="2 3" key="1">
    <citation type="submission" date="2020-08" db="EMBL/GenBank/DDBJ databases">
        <title>Genomic Encyclopedia of Type Strains, Phase IV (KMG-IV): sequencing the most valuable type-strain genomes for metagenomic binning, comparative biology and taxonomic classification.</title>
        <authorList>
            <person name="Goeker M."/>
        </authorList>
    </citation>
    <scope>NUCLEOTIDE SEQUENCE [LARGE SCALE GENOMIC DNA]</scope>
    <source>
        <strain evidence="2 3">DSM 103737</strain>
    </source>
</reference>
<keyword evidence="2" id="KW-0645">Protease</keyword>
<organism evidence="2 3">
    <name type="scientific">Chelatococcus caeni</name>
    <dbReference type="NCBI Taxonomy" id="1348468"/>
    <lineage>
        <taxon>Bacteria</taxon>
        <taxon>Pseudomonadati</taxon>
        <taxon>Pseudomonadota</taxon>
        <taxon>Alphaproteobacteria</taxon>
        <taxon>Hyphomicrobiales</taxon>
        <taxon>Chelatococcaceae</taxon>
        <taxon>Chelatococcus</taxon>
    </lineage>
</organism>
<feature type="transmembrane region" description="Helical" evidence="1">
    <location>
        <begin position="37"/>
        <end position="55"/>
    </location>
</feature>
<sequence length="232" mass="24582">MRGFVALAVIIAAIAVLVLFGGNETILGLRPDLIASLAWLGAVGILAFGWVVQHFRGQWTRALEAIAFWMAMIVMLVAVYSYRFELQGFANRLLGEVAPGYTVTLAGGEVQVARHAGGSFVIDGAVDGVPTRFILDTGASAVVLTSEAAARAGIDPATLFYTQPVMTANGRTMAASTTLGELTVGNITERRVPALVAREGSLSQNLLGMTFLERLASFEVRGDRLILRGRGG</sequence>
<dbReference type="EMBL" id="JACIEN010000001">
    <property type="protein sequence ID" value="MBB4015508.1"/>
    <property type="molecule type" value="Genomic_DNA"/>
</dbReference>
<comment type="caution">
    <text evidence="2">The sequence shown here is derived from an EMBL/GenBank/DDBJ whole genome shotgun (WGS) entry which is preliminary data.</text>
</comment>
<keyword evidence="3" id="KW-1185">Reference proteome</keyword>
<gene>
    <name evidence="2" type="ORF">GGR16_000514</name>
</gene>
<protein>
    <submittedName>
        <fullName evidence="2">Aspartyl protease family protein</fullName>
    </submittedName>
</protein>
<proteinExistence type="predicted"/>
<dbReference type="CDD" id="cd05483">
    <property type="entry name" value="retropepsin_like_bacteria"/>
    <property type="match status" value="1"/>
</dbReference>
<dbReference type="AlphaFoldDB" id="A0A840BVK3"/>
<keyword evidence="1" id="KW-0812">Transmembrane</keyword>
<feature type="transmembrane region" description="Helical" evidence="1">
    <location>
        <begin position="62"/>
        <end position="82"/>
    </location>
</feature>
<dbReference type="NCBIfam" id="TIGR02281">
    <property type="entry name" value="clan_AA_DTGA"/>
    <property type="match status" value="1"/>
</dbReference>
<evidence type="ECO:0000313" key="2">
    <source>
        <dbReference type="EMBL" id="MBB4015508.1"/>
    </source>
</evidence>
<dbReference type="InterPro" id="IPR011969">
    <property type="entry name" value="Clan_AA_Asp_peptidase_C"/>
</dbReference>